<evidence type="ECO:0000256" key="1">
    <source>
        <dbReference type="ARBA" id="ARBA00022603"/>
    </source>
</evidence>
<gene>
    <name evidence="4" type="ORF">NIES2119_10580</name>
</gene>
<dbReference type="GO" id="GO:0009307">
    <property type="term" value="P:DNA restriction-modification system"/>
    <property type="evidence" value="ECO:0007669"/>
    <property type="project" value="InterPro"/>
</dbReference>
<dbReference type="STRING" id="454136.NIES2119_10580"/>
<reference evidence="4 5" key="1">
    <citation type="submission" date="2016-11" db="EMBL/GenBank/DDBJ databases">
        <title>Draft Genome Sequences of Nine Cyanobacterial Strains from Diverse Habitats.</title>
        <authorList>
            <person name="Zhu T."/>
            <person name="Hou S."/>
            <person name="Lu X."/>
            <person name="Hess W.R."/>
        </authorList>
    </citation>
    <scope>NUCLEOTIDE SEQUENCE [LARGE SCALE GENOMIC DNA]</scope>
    <source>
        <strain evidence="4 5">IAM M-71</strain>
    </source>
</reference>
<evidence type="ECO:0000313" key="4">
    <source>
        <dbReference type="EMBL" id="OKH38463.1"/>
    </source>
</evidence>
<dbReference type="PANTHER" id="PTHR30481:SF2">
    <property type="entry name" value="SITE-SPECIFIC DNA-METHYLTRANSFERASE (ADENINE-SPECIFIC)"/>
    <property type="match status" value="1"/>
</dbReference>
<name>A0A1U7IME7_9CYAN</name>
<dbReference type="GO" id="GO:1904047">
    <property type="term" value="F:S-adenosyl-L-methionine binding"/>
    <property type="evidence" value="ECO:0007669"/>
    <property type="project" value="TreeGrafter"/>
</dbReference>
<dbReference type="REBASE" id="191762">
    <property type="entry name" value="M.PamM71ORF10580P"/>
</dbReference>
<keyword evidence="1 4" id="KW-0489">Methyltransferase</keyword>
<dbReference type="GO" id="GO:0043565">
    <property type="term" value="F:sequence-specific DNA binding"/>
    <property type="evidence" value="ECO:0007669"/>
    <property type="project" value="TreeGrafter"/>
</dbReference>
<dbReference type="GO" id="GO:0006298">
    <property type="term" value="P:mismatch repair"/>
    <property type="evidence" value="ECO:0007669"/>
    <property type="project" value="TreeGrafter"/>
</dbReference>
<dbReference type="PANTHER" id="PTHR30481">
    <property type="entry name" value="DNA ADENINE METHYLASE"/>
    <property type="match status" value="1"/>
</dbReference>
<evidence type="ECO:0000256" key="3">
    <source>
        <dbReference type="ARBA" id="ARBA00022691"/>
    </source>
</evidence>
<evidence type="ECO:0000313" key="5">
    <source>
        <dbReference type="Proteomes" id="UP000185860"/>
    </source>
</evidence>
<accession>A0A1U7IME7</accession>
<dbReference type="EMBL" id="MRCE01000008">
    <property type="protein sequence ID" value="OKH38463.1"/>
    <property type="molecule type" value="Genomic_DNA"/>
</dbReference>
<dbReference type="InterPro" id="IPR029063">
    <property type="entry name" value="SAM-dependent_MTases_sf"/>
</dbReference>
<sequence length="295" mass="33264">MQELSVFENNYLNQITNVASVPLRSPFRYPGGKTWLVPRIRQWLGSLKNQPFEFIEPFAGGGIVSLTVAFEGLANHVTMVEIDDEVAAVWQTILNGDYKWLANQIVNINLSLESVNEVLAKNPILIEEKAFKTIVKNRVNRGGILAVGAGRLKSGENGKGLKSRWYPETLKKRIMEIRERRDRIIFIEGDGMEILRANSHRTDTVFFIDPPYTAAGKKAGSRLYNYSEIDHKELFGVVSAIASDFLITYDNTKEVLELAQKHGFDTQAVAMKNTHHAKMTELLIGRNLDWCRGLG</sequence>
<dbReference type="Proteomes" id="UP000185860">
    <property type="component" value="Unassembled WGS sequence"/>
</dbReference>
<dbReference type="GO" id="GO:0032259">
    <property type="term" value="P:methylation"/>
    <property type="evidence" value="ECO:0007669"/>
    <property type="project" value="UniProtKB-KW"/>
</dbReference>
<dbReference type="OrthoDB" id="9805629at2"/>
<dbReference type="RefSeq" id="WP_073593425.1">
    <property type="nucleotide sequence ID" value="NZ_MRCE01000008.1"/>
</dbReference>
<keyword evidence="3" id="KW-0949">S-adenosyl-L-methionine</keyword>
<dbReference type="PRINTS" id="PR00505">
    <property type="entry name" value="D12N6MTFRASE"/>
</dbReference>
<keyword evidence="2 4" id="KW-0808">Transferase</keyword>
<dbReference type="Gene3D" id="3.40.50.150">
    <property type="entry name" value="Vaccinia Virus protein VP39"/>
    <property type="match status" value="2"/>
</dbReference>
<dbReference type="Pfam" id="PF02086">
    <property type="entry name" value="MethyltransfD12"/>
    <property type="match status" value="1"/>
</dbReference>
<comment type="caution">
    <text evidence="4">The sequence shown here is derived from an EMBL/GenBank/DDBJ whole genome shotgun (WGS) entry which is preliminary data.</text>
</comment>
<dbReference type="AlphaFoldDB" id="A0A1U7IME7"/>
<dbReference type="SUPFAM" id="SSF53335">
    <property type="entry name" value="S-adenosyl-L-methionine-dependent methyltransferases"/>
    <property type="match status" value="1"/>
</dbReference>
<evidence type="ECO:0000256" key="2">
    <source>
        <dbReference type="ARBA" id="ARBA00022679"/>
    </source>
</evidence>
<organism evidence="4 5">
    <name type="scientific">[Phormidium ambiguum] IAM M-71</name>
    <dbReference type="NCBI Taxonomy" id="454136"/>
    <lineage>
        <taxon>Bacteria</taxon>
        <taxon>Bacillati</taxon>
        <taxon>Cyanobacteriota</taxon>
        <taxon>Cyanophyceae</taxon>
        <taxon>Oscillatoriophycideae</taxon>
        <taxon>Aerosakkonematales</taxon>
        <taxon>Aerosakkonemataceae</taxon>
        <taxon>Floridanema</taxon>
    </lineage>
</organism>
<dbReference type="InterPro" id="IPR012327">
    <property type="entry name" value="MeTrfase_D12"/>
</dbReference>
<dbReference type="GO" id="GO:0009007">
    <property type="term" value="F:site-specific DNA-methyltransferase (adenine-specific) activity"/>
    <property type="evidence" value="ECO:0007669"/>
    <property type="project" value="UniProtKB-EC"/>
</dbReference>
<protein>
    <submittedName>
        <fullName evidence="4">DNA methyltransferase</fullName>
    </submittedName>
</protein>
<proteinExistence type="predicted"/>